<gene>
    <name evidence="2" type="ORF">LCGC14_0551010</name>
</gene>
<organism evidence="2">
    <name type="scientific">marine sediment metagenome</name>
    <dbReference type="NCBI Taxonomy" id="412755"/>
    <lineage>
        <taxon>unclassified sequences</taxon>
        <taxon>metagenomes</taxon>
        <taxon>ecological metagenomes</taxon>
    </lineage>
</organism>
<reference evidence="2" key="1">
    <citation type="journal article" date="2015" name="Nature">
        <title>Complex archaea that bridge the gap between prokaryotes and eukaryotes.</title>
        <authorList>
            <person name="Spang A."/>
            <person name="Saw J.H."/>
            <person name="Jorgensen S.L."/>
            <person name="Zaremba-Niedzwiedzka K."/>
            <person name="Martijn J."/>
            <person name="Lind A.E."/>
            <person name="van Eijk R."/>
            <person name="Schleper C."/>
            <person name="Guy L."/>
            <person name="Ettema T.J."/>
        </authorList>
    </citation>
    <scope>NUCLEOTIDE SEQUENCE</scope>
</reference>
<dbReference type="EMBL" id="LAZR01000757">
    <property type="protein sequence ID" value="KKN58558.1"/>
    <property type="molecule type" value="Genomic_DNA"/>
</dbReference>
<accession>A0A0F9UY69</accession>
<dbReference type="SUPFAM" id="SSF54427">
    <property type="entry name" value="NTF2-like"/>
    <property type="match status" value="1"/>
</dbReference>
<dbReference type="Pfam" id="PF14534">
    <property type="entry name" value="DUF4440"/>
    <property type="match status" value="1"/>
</dbReference>
<dbReference type="InterPro" id="IPR032710">
    <property type="entry name" value="NTF2-like_dom_sf"/>
</dbReference>
<proteinExistence type="predicted"/>
<dbReference type="AlphaFoldDB" id="A0A0F9UY69"/>
<protein>
    <recommendedName>
        <fullName evidence="1">DUF4440 domain-containing protein</fullName>
    </recommendedName>
</protein>
<dbReference type="InterPro" id="IPR027843">
    <property type="entry name" value="DUF4440"/>
</dbReference>
<evidence type="ECO:0000313" key="2">
    <source>
        <dbReference type="EMBL" id="KKN58558.1"/>
    </source>
</evidence>
<sequence>MLHRSITLTIIFVMIIFIACQRPNPDTNGLSDQDIASIHSFFKSHDENALSADWAADALLYTEDAIRFPPGGDPIQGRKAIQLGLEAIDTVLSFTPEIMEIDGCGDIAYALVKYSFSAILVGSTEPVISSGISLMILRKQPNNSWKFFRVMWN</sequence>
<name>A0A0F9UY69_9ZZZZ</name>
<dbReference type="Gene3D" id="3.10.450.50">
    <property type="match status" value="1"/>
</dbReference>
<dbReference type="PROSITE" id="PS51257">
    <property type="entry name" value="PROKAR_LIPOPROTEIN"/>
    <property type="match status" value="1"/>
</dbReference>
<evidence type="ECO:0000259" key="1">
    <source>
        <dbReference type="Pfam" id="PF14534"/>
    </source>
</evidence>
<dbReference type="CDD" id="cd00531">
    <property type="entry name" value="NTF2_like"/>
    <property type="match status" value="1"/>
</dbReference>
<comment type="caution">
    <text evidence="2">The sequence shown here is derived from an EMBL/GenBank/DDBJ whole genome shotgun (WGS) entry which is preliminary data.</text>
</comment>
<feature type="domain" description="DUF4440" evidence="1">
    <location>
        <begin position="44"/>
        <end position="146"/>
    </location>
</feature>